<accession>A0ABV5V5M3</accession>
<comment type="caution">
    <text evidence="1">The sequence shown here is derived from an EMBL/GenBank/DDBJ whole genome shotgun (WGS) entry which is preliminary data.</text>
</comment>
<dbReference type="EMBL" id="JBHMAX010000024">
    <property type="protein sequence ID" value="MFB9733116.1"/>
    <property type="molecule type" value="Genomic_DNA"/>
</dbReference>
<name>A0ABV5V5M3_9MICO</name>
<protein>
    <recommendedName>
        <fullName evidence="3">PIN domain-containing protein</fullName>
    </recommendedName>
</protein>
<evidence type="ECO:0008006" key="3">
    <source>
        <dbReference type="Google" id="ProtNLM"/>
    </source>
</evidence>
<keyword evidence="2" id="KW-1185">Reference proteome</keyword>
<gene>
    <name evidence="1" type="ORF">ACFFN0_13785</name>
</gene>
<proteinExistence type="predicted"/>
<evidence type="ECO:0000313" key="2">
    <source>
        <dbReference type="Proteomes" id="UP001589613"/>
    </source>
</evidence>
<reference evidence="1 2" key="1">
    <citation type="submission" date="2024-09" db="EMBL/GenBank/DDBJ databases">
        <authorList>
            <person name="Sun Q."/>
            <person name="Mori K."/>
        </authorList>
    </citation>
    <scope>NUCLEOTIDE SEQUENCE [LARGE SCALE GENOMIC DNA]</scope>
    <source>
        <strain evidence="1 2">JCM 12763</strain>
    </source>
</reference>
<dbReference type="RefSeq" id="WP_141337974.1">
    <property type="nucleotide sequence ID" value="NZ_JBHMAX010000024.1"/>
</dbReference>
<sequence length="75" mass="8141">MRPTCDTSVRVPALLPFHDRHRDALRHLAAVGIKGGAVYDGLVGMTARTHGRTRLTFDRRALPAYDAVGMDLAVG</sequence>
<evidence type="ECO:0000313" key="1">
    <source>
        <dbReference type="EMBL" id="MFB9733116.1"/>
    </source>
</evidence>
<dbReference type="Proteomes" id="UP001589613">
    <property type="component" value="Unassembled WGS sequence"/>
</dbReference>
<organism evidence="1 2">
    <name type="scientific">Ornithinimicrobium kibberense</name>
    <dbReference type="NCBI Taxonomy" id="282060"/>
    <lineage>
        <taxon>Bacteria</taxon>
        <taxon>Bacillati</taxon>
        <taxon>Actinomycetota</taxon>
        <taxon>Actinomycetes</taxon>
        <taxon>Micrococcales</taxon>
        <taxon>Ornithinimicrobiaceae</taxon>
        <taxon>Ornithinimicrobium</taxon>
    </lineage>
</organism>